<dbReference type="InterPro" id="IPR004843">
    <property type="entry name" value="Calcineurin-like_PHP"/>
</dbReference>
<dbReference type="Proteomes" id="UP000663860">
    <property type="component" value="Unassembled WGS sequence"/>
</dbReference>
<gene>
    <name evidence="9" type="ORF">IZO911_LOCUS11529</name>
</gene>
<dbReference type="SUPFAM" id="SSF56300">
    <property type="entry name" value="Metallo-dependent phosphatases"/>
    <property type="match status" value="1"/>
</dbReference>
<feature type="transmembrane region" description="Helical" evidence="6">
    <location>
        <begin position="18"/>
        <end position="41"/>
    </location>
</feature>
<dbReference type="PRINTS" id="PR01607">
    <property type="entry name" value="APYRASEFAMLY"/>
</dbReference>
<dbReference type="Gene3D" id="3.90.780.10">
    <property type="entry name" value="5'-Nucleotidase, C-terminal domain"/>
    <property type="match status" value="1"/>
</dbReference>
<dbReference type="GO" id="GO:0009166">
    <property type="term" value="P:nucleotide catabolic process"/>
    <property type="evidence" value="ECO:0007669"/>
    <property type="project" value="InterPro"/>
</dbReference>
<protein>
    <recommendedName>
        <fullName evidence="3">5'-nucleotidase</fullName>
        <ecNumber evidence="3">3.1.3.5</ecNumber>
    </recommendedName>
</protein>
<dbReference type="Pfam" id="PF02872">
    <property type="entry name" value="5_nucleotid_C"/>
    <property type="match status" value="1"/>
</dbReference>
<dbReference type="EMBL" id="CAJNOE010000086">
    <property type="protein sequence ID" value="CAF0887439.1"/>
    <property type="molecule type" value="Genomic_DNA"/>
</dbReference>
<dbReference type="GO" id="GO:0000166">
    <property type="term" value="F:nucleotide binding"/>
    <property type="evidence" value="ECO:0007669"/>
    <property type="project" value="UniProtKB-KW"/>
</dbReference>
<keyword evidence="6" id="KW-0812">Transmembrane</keyword>
<dbReference type="EC" id="3.1.3.5" evidence="3"/>
<dbReference type="PANTHER" id="PTHR11575:SF24">
    <property type="entry name" value="5'-NUCLEOTIDASE"/>
    <property type="match status" value="1"/>
</dbReference>
<accession>A0A813YPX2</accession>
<dbReference type="InterPro" id="IPR006179">
    <property type="entry name" value="5_nucleotidase/apyrase"/>
</dbReference>
<dbReference type="InterPro" id="IPR029052">
    <property type="entry name" value="Metallo-depent_PP-like"/>
</dbReference>
<dbReference type="AlphaFoldDB" id="A0A813YPX2"/>
<dbReference type="PANTHER" id="PTHR11575">
    <property type="entry name" value="5'-NUCLEOTIDASE-RELATED"/>
    <property type="match status" value="1"/>
</dbReference>
<feature type="domain" description="Calcineurin-like phosphoesterase" evidence="7">
    <location>
        <begin position="74"/>
        <end position="280"/>
    </location>
</feature>
<evidence type="ECO:0000313" key="9">
    <source>
        <dbReference type="EMBL" id="CAF0887439.1"/>
    </source>
</evidence>
<evidence type="ECO:0000256" key="2">
    <source>
        <dbReference type="ARBA" id="ARBA00006654"/>
    </source>
</evidence>
<organism evidence="9 10">
    <name type="scientific">Adineta steineri</name>
    <dbReference type="NCBI Taxonomy" id="433720"/>
    <lineage>
        <taxon>Eukaryota</taxon>
        <taxon>Metazoa</taxon>
        <taxon>Spiralia</taxon>
        <taxon>Gnathifera</taxon>
        <taxon>Rotifera</taxon>
        <taxon>Eurotatoria</taxon>
        <taxon>Bdelloidea</taxon>
        <taxon>Adinetida</taxon>
        <taxon>Adinetidae</taxon>
        <taxon>Adineta</taxon>
    </lineage>
</organism>
<evidence type="ECO:0000259" key="7">
    <source>
        <dbReference type="Pfam" id="PF00149"/>
    </source>
</evidence>
<keyword evidence="5" id="KW-0378">Hydrolase</keyword>
<dbReference type="InterPro" id="IPR008334">
    <property type="entry name" value="5'-Nucleotdase_C"/>
</dbReference>
<evidence type="ECO:0000256" key="6">
    <source>
        <dbReference type="SAM" id="Phobius"/>
    </source>
</evidence>
<dbReference type="GO" id="GO:0008253">
    <property type="term" value="F:5'-nucleotidase activity"/>
    <property type="evidence" value="ECO:0007669"/>
    <property type="project" value="UniProtKB-EC"/>
</dbReference>
<evidence type="ECO:0000313" key="10">
    <source>
        <dbReference type="Proteomes" id="UP000663860"/>
    </source>
</evidence>
<dbReference type="Pfam" id="PF00149">
    <property type="entry name" value="Metallophos"/>
    <property type="match status" value="1"/>
</dbReference>
<keyword evidence="5" id="KW-0547">Nucleotide-binding</keyword>
<evidence type="ECO:0000256" key="3">
    <source>
        <dbReference type="ARBA" id="ARBA00012643"/>
    </source>
</evidence>
<evidence type="ECO:0000256" key="4">
    <source>
        <dbReference type="ARBA" id="ARBA00022729"/>
    </source>
</evidence>
<comment type="catalytic activity">
    <reaction evidence="1">
        <text>a ribonucleoside 5'-phosphate + H2O = a ribonucleoside + phosphate</text>
        <dbReference type="Rhea" id="RHEA:12484"/>
        <dbReference type="ChEBI" id="CHEBI:15377"/>
        <dbReference type="ChEBI" id="CHEBI:18254"/>
        <dbReference type="ChEBI" id="CHEBI:43474"/>
        <dbReference type="ChEBI" id="CHEBI:58043"/>
        <dbReference type="EC" id="3.1.3.5"/>
    </reaction>
</comment>
<name>A0A813YPX2_9BILA</name>
<dbReference type="GO" id="GO:0008768">
    <property type="term" value="F:UDP-sugar diphosphatase activity"/>
    <property type="evidence" value="ECO:0007669"/>
    <property type="project" value="TreeGrafter"/>
</dbReference>
<evidence type="ECO:0000256" key="1">
    <source>
        <dbReference type="ARBA" id="ARBA00000815"/>
    </source>
</evidence>
<proteinExistence type="inferred from homology"/>
<keyword evidence="6" id="KW-1133">Transmembrane helix</keyword>
<feature type="domain" description="5'-Nucleotidase C-terminal" evidence="8">
    <location>
        <begin position="377"/>
        <end position="470"/>
    </location>
</feature>
<evidence type="ECO:0000259" key="8">
    <source>
        <dbReference type="Pfam" id="PF02872"/>
    </source>
</evidence>
<comment type="caution">
    <text evidence="9">The sequence shown here is derived from an EMBL/GenBank/DDBJ whole genome shotgun (WGS) entry which is preliminary data.</text>
</comment>
<keyword evidence="4" id="KW-0732">Signal</keyword>
<dbReference type="SUPFAM" id="SSF55816">
    <property type="entry name" value="5'-nucleotidase (syn. UDP-sugar hydrolase), C-terminal domain"/>
    <property type="match status" value="1"/>
</dbReference>
<evidence type="ECO:0000256" key="5">
    <source>
        <dbReference type="RuleBase" id="RU362119"/>
    </source>
</evidence>
<comment type="similarity">
    <text evidence="2 5">Belongs to the 5'-nucleotidase family.</text>
</comment>
<sequence length="536" mass="60746">MCHLNDHRWRALCIPHGLIYTFLSIISICFLILTIIFASLYHNSNRSSIVYAVEKGIIGFPVRLPNDGRYVQWTFLHLNDVYELLPLHNGRKGGLARVAYIRKLLKEENSHTYTILAGDFLSPSALSTSKINGTTLNGRQMIETFNTLGLDFTTFGNHEFDLDEKDLLLRMNESKFSWISTNIYRINSSKLFGTSISHKILIINKVRILIIGLTIDKNQGYVKIINQTYLITHVQQYLQQFSSQTYDILVAITHLDMSLDIKLAEKIPQIDLILGGHEHEDYYYLRGSKYTSIYKADANAFTVYILRCAYNIDTKKFRIYPTLTPVTPEVPEEEQTSKVANYWFNLGIEGFRTSGFEPNETVSCLPLGLELDGRYESVKTSSTLLTDLICQSMIKATESSRTTVALFNGGAIRIDDILRETITQYDIIRTLPFKNIIIILSVPGKLLARVLTTGTSMKRAGSVLAYAGVETLNDGETWLVNGIDISTSGLNYTIATIEYTKLRTELNHPDVIVLQKTNLTQAKILIDYLKIKYPPC</sequence>
<dbReference type="Gene3D" id="3.60.21.10">
    <property type="match status" value="1"/>
</dbReference>
<keyword evidence="6" id="KW-0472">Membrane</keyword>
<dbReference type="InterPro" id="IPR036907">
    <property type="entry name" value="5'-Nucleotdase_C_sf"/>
</dbReference>
<reference evidence="9" key="1">
    <citation type="submission" date="2021-02" db="EMBL/GenBank/DDBJ databases">
        <authorList>
            <person name="Nowell W R."/>
        </authorList>
    </citation>
    <scope>NUCLEOTIDE SEQUENCE</scope>
</reference>